<feature type="signal peptide" evidence="1">
    <location>
        <begin position="1"/>
        <end position="28"/>
    </location>
</feature>
<keyword evidence="1" id="KW-0732">Signal</keyword>
<dbReference type="AlphaFoldDB" id="A0A5C6FEE3"/>
<evidence type="ECO:0000256" key="1">
    <source>
        <dbReference type="SAM" id="SignalP"/>
    </source>
</evidence>
<name>A0A5C6FEE3_9BACT</name>
<evidence type="ECO:0008006" key="4">
    <source>
        <dbReference type="Google" id="ProtNLM"/>
    </source>
</evidence>
<protein>
    <recommendedName>
        <fullName evidence="4">DUF3828 domain-containing protein</fullName>
    </recommendedName>
</protein>
<keyword evidence="3" id="KW-1185">Reference proteome</keyword>
<dbReference type="PROSITE" id="PS51257">
    <property type="entry name" value="PROKAR_LIPOPROTEIN"/>
    <property type="match status" value="1"/>
</dbReference>
<reference evidence="2 3" key="1">
    <citation type="submission" date="2019-02" db="EMBL/GenBank/DDBJ databases">
        <title>Deep-cultivation of Planctomycetes and their phenomic and genomic characterization uncovers novel biology.</title>
        <authorList>
            <person name="Wiegand S."/>
            <person name="Jogler M."/>
            <person name="Boedeker C."/>
            <person name="Pinto D."/>
            <person name="Vollmers J."/>
            <person name="Rivas-Marin E."/>
            <person name="Kohn T."/>
            <person name="Peeters S.H."/>
            <person name="Heuer A."/>
            <person name="Rast P."/>
            <person name="Oberbeckmann S."/>
            <person name="Bunk B."/>
            <person name="Jeske O."/>
            <person name="Meyerdierks A."/>
            <person name="Storesund J.E."/>
            <person name="Kallscheuer N."/>
            <person name="Luecker S."/>
            <person name="Lage O.M."/>
            <person name="Pohl T."/>
            <person name="Merkel B.J."/>
            <person name="Hornburger P."/>
            <person name="Mueller R.-W."/>
            <person name="Bruemmer F."/>
            <person name="Labrenz M."/>
            <person name="Spormann A.M."/>
            <person name="Op Den Camp H."/>
            <person name="Overmann J."/>
            <person name="Amann R."/>
            <person name="Jetten M.S.M."/>
            <person name="Mascher T."/>
            <person name="Medema M.H."/>
            <person name="Devos D.P."/>
            <person name="Kaster A.-K."/>
            <person name="Ovreas L."/>
            <person name="Rohde M."/>
            <person name="Galperin M.Y."/>
            <person name="Jogler C."/>
        </authorList>
    </citation>
    <scope>NUCLEOTIDE SEQUENCE [LARGE SCALE GENOMIC DNA]</scope>
    <source>
        <strain evidence="2 3">Poly59</strain>
    </source>
</reference>
<dbReference type="Proteomes" id="UP000317977">
    <property type="component" value="Unassembled WGS sequence"/>
</dbReference>
<comment type="caution">
    <text evidence="2">The sequence shown here is derived from an EMBL/GenBank/DDBJ whole genome shotgun (WGS) entry which is preliminary data.</text>
</comment>
<accession>A0A5C6FEE3</accession>
<proteinExistence type="predicted"/>
<sequence length="210" mass="22021" precursor="true">MSQKKHLSFPFASSVSLASPTFRSSCLAALVIACVAGCGSKDSEMAANSSNQSSLSAASIAENSENVAAPADVVSQYLDLVRRGGADTGAGSLLTTRAQAELKRIGIAVTPIGSPNAKFTVTRSEAFPEQPNSMLVHTIWTEPGADGTTTNTEVVWALERESVGWRISGLAMDQGGSEGPQFIDFENGARMAQLMNEVSPQPESQQAIAR</sequence>
<evidence type="ECO:0000313" key="2">
    <source>
        <dbReference type="EMBL" id="TWU57951.1"/>
    </source>
</evidence>
<evidence type="ECO:0000313" key="3">
    <source>
        <dbReference type="Proteomes" id="UP000317977"/>
    </source>
</evidence>
<dbReference type="EMBL" id="SJPX01000001">
    <property type="protein sequence ID" value="TWU57951.1"/>
    <property type="molecule type" value="Genomic_DNA"/>
</dbReference>
<gene>
    <name evidence="2" type="ORF">Poly59_08600</name>
</gene>
<feature type="chain" id="PRO_5022991561" description="DUF3828 domain-containing protein" evidence="1">
    <location>
        <begin position="29"/>
        <end position="210"/>
    </location>
</feature>
<organism evidence="2 3">
    <name type="scientific">Rubripirellula reticaptiva</name>
    <dbReference type="NCBI Taxonomy" id="2528013"/>
    <lineage>
        <taxon>Bacteria</taxon>
        <taxon>Pseudomonadati</taxon>
        <taxon>Planctomycetota</taxon>
        <taxon>Planctomycetia</taxon>
        <taxon>Pirellulales</taxon>
        <taxon>Pirellulaceae</taxon>
        <taxon>Rubripirellula</taxon>
    </lineage>
</organism>